<feature type="domain" description="Splicing factor SF3a60 /Prp9 subunit C-terminal" evidence="3">
    <location>
        <begin position="96"/>
        <end position="212"/>
    </location>
</feature>
<reference evidence="4" key="1">
    <citation type="submission" date="2021-01" db="EMBL/GenBank/DDBJ databases">
        <authorList>
            <person name="Corre E."/>
            <person name="Pelletier E."/>
            <person name="Niang G."/>
            <person name="Scheremetjew M."/>
            <person name="Finn R."/>
            <person name="Kale V."/>
            <person name="Holt S."/>
            <person name="Cochrane G."/>
            <person name="Meng A."/>
            <person name="Brown T."/>
            <person name="Cohen L."/>
        </authorList>
    </citation>
    <scope>NUCLEOTIDE SEQUENCE</scope>
    <source>
        <strain evidence="4">FSP1.4</strain>
    </source>
</reference>
<organism evidence="4">
    <name type="scientific">Euplotes harpa</name>
    <dbReference type="NCBI Taxonomy" id="151035"/>
    <lineage>
        <taxon>Eukaryota</taxon>
        <taxon>Sar</taxon>
        <taxon>Alveolata</taxon>
        <taxon>Ciliophora</taxon>
        <taxon>Intramacronucleata</taxon>
        <taxon>Spirotrichea</taxon>
        <taxon>Hypotrichia</taxon>
        <taxon>Euplotida</taxon>
        <taxon>Euplotidae</taxon>
        <taxon>Euplotes</taxon>
    </lineage>
</organism>
<dbReference type="GO" id="GO:0003723">
    <property type="term" value="F:RNA binding"/>
    <property type="evidence" value="ECO:0007669"/>
    <property type="project" value="InterPro"/>
</dbReference>
<name>A0A7S3N2T8_9SPIT</name>
<accession>A0A7S3N2T8</accession>
<dbReference type="InterPro" id="IPR051421">
    <property type="entry name" value="RNA_Proc_DNA_Dmg_Regulator"/>
</dbReference>
<dbReference type="AlphaFoldDB" id="A0A7S3N2T8"/>
<protein>
    <recommendedName>
        <fullName evidence="3">Splicing factor SF3a60 /Prp9 subunit C-terminal domain-containing protein</fullName>
    </recommendedName>
</protein>
<dbReference type="PANTHER" id="PTHR12786">
    <property type="entry name" value="SPLICING FACTOR SF3A-RELATED"/>
    <property type="match status" value="1"/>
</dbReference>
<evidence type="ECO:0000259" key="3">
    <source>
        <dbReference type="Pfam" id="PF11931"/>
    </source>
</evidence>
<evidence type="ECO:0000313" key="4">
    <source>
        <dbReference type="EMBL" id="CAE0343448.1"/>
    </source>
</evidence>
<dbReference type="GO" id="GO:0000398">
    <property type="term" value="P:mRNA splicing, via spliceosome"/>
    <property type="evidence" value="ECO:0007669"/>
    <property type="project" value="InterPro"/>
</dbReference>
<dbReference type="GO" id="GO:0005681">
    <property type="term" value="C:spliceosomal complex"/>
    <property type="evidence" value="ECO:0007669"/>
    <property type="project" value="InterPro"/>
</dbReference>
<evidence type="ECO:0000256" key="1">
    <source>
        <dbReference type="ARBA" id="ARBA00004123"/>
    </source>
</evidence>
<dbReference type="PANTHER" id="PTHR12786:SF2">
    <property type="entry name" value="SPLICING FACTOR 3A SUBUNIT 3"/>
    <property type="match status" value="1"/>
</dbReference>
<gene>
    <name evidence="4" type="ORF">EHAR0213_LOCUS2355</name>
</gene>
<proteinExistence type="predicted"/>
<comment type="subcellular location">
    <subcellularLocation>
        <location evidence="1">Nucleus</location>
    </subcellularLocation>
</comment>
<dbReference type="Pfam" id="PF11931">
    <property type="entry name" value="SF3a60_Prp9_C"/>
    <property type="match status" value="1"/>
</dbReference>
<sequence>MSQEVLSLPQGEFSDIKEEFMDKKKESKLKEIARFESRIIQLKGILSDIIYNSANEARKKQNMTYQEIEAENQDIGLDQISISDDEDREPNVKTRKLPQGSDGRPIPYWLYKLHGLGVEFKCEICGGASYWGRRAFDKHFQEWRHAYGMKCLKIPNTMHFKDVTEISEALKLHQKILQDNYKNSFKPDLEEEFEDESGNILSRKKYIELNRRNPAK</sequence>
<keyword evidence="2" id="KW-0539">Nucleus</keyword>
<dbReference type="EMBL" id="HBII01005224">
    <property type="protein sequence ID" value="CAE0343448.1"/>
    <property type="molecule type" value="Transcribed_RNA"/>
</dbReference>
<evidence type="ECO:0000256" key="2">
    <source>
        <dbReference type="ARBA" id="ARBA00023242"/>
    </source>
</evidence>
<dbReference type="InterPro" id="IPR024598">
    <property type="entry name" value="SF3a60/Prp9_C"/>
</dbReference>